<keyword evidence="3" id="KW-1185">Reference proteome</keyword>
<evidence type="ECO:0000313" key="3">
    <source>
        <dbReference type="Proteomes" id="UP000027195"/>
    </source>
</evidence>
<feature type="compositionally biased region" description="Low complexity" evidence="1">
    <location>
        <begin position="321"/>
        <end position="331"/>
    </location>
</feature>
<evidence type="ECO:0000313" key="2">
    <source>
        <dbReference type="EMBL" id="KDQ05611.1"/>
    </source>
</evidence>
<organism evidence="2 3">
    <name type="scientific">Botryobasidium botryosum (strain FD-172 SS1)</name>
    <dbReference type="NCBI Taxonomy" id="930990"/>
    <lineage>
        <taxon>Eukaryota</taxon>
        <taxon>Fungi</taxon>
        <taxon>Dikarya</taxon>
        <taxon>Basidiomycota</taxon>
        <taxon>Agaricomycotina</taxon>
        <taxon>Agaricomycetes</taxon>
        <taxon>Cantharellales</taxon>
        <taxon>Botryobasidiaceae</taxon>
        <taxon>Botryobasidium</taxon>
    </lineage>
</organism>
<reference evidence="3" key="1">
    <citation type="journal article" date="2014" name="Proc. Natl. Acad. Sci. U.S.A.">
        <title>Extensive sampling of basidiomycete genomes demonstrates inadequacy of the white-rot/brown-rot paradigm for wood decay fungi.</title>
        <authorList>
            <person name="Riley R."/>
            <person name="Salamov A.A."/>
            <person name="Brown D.W."/>
            <person name="Nagy L.G."/>
            <person name="Floudas D."/>
            <person name="Held B.W."/>
            <person name="Levasseur A."/>
            <person name="Lombard V."/>
            <person name="Morin E."/>
            <person name="Otillar R."/>
            <person name="Lindquist E.A."/>
            <person name="Sun H."/>
            <person name="LaButti K.M."/>
            <person name="Schmutz J."/>
            <person name="Jabbour D."/>
            <person name="Luo H."/>
            <person name="Baker S.E."/>
            <person name="Pisabarro A.G."/>
            <person name="Walton J.D."/>
            <person name="Blanchette R.A."/>
            <person name="Henrissat B."/>
            <person name="Martin F."/>
            <person name="Cullen D."/>
            <person name="Hibbett D.S."/>
            <person name="Grigoriev I.V."/>
        </authorList>
    </citation>
    <scope>NUCLEOTIDE SEQUENCE [LARGE SCALE GENOMIC DNA]</scope>
    <source>
        <strain evidence="3">FD-172 SS1</strain>
    </source>
</reference>
<protein>
    <submittedName>
        <fullName evidence="2">Uncharacterized protein</fullName>
    </submittedName>
</protein>
<gene>
    <name evidence="2" type="ORF">BOTBODRAFT_341613</name>
</gene>
<dbReference type="InParanoid" id="A0A067M1Y6"/>
<feature type="region of interest" description="Disordered" evidence="1">
    <location>
        <begin position="314"/>
        <end position="334"/>
    </location>
</feature>
<accession>A0A067M1Y6</accession>
<dbReference type="Proteomes" id="UP000027195">
    <property type="component" value="Unassembled WGS sequence"/>
</dbReference>
<evidence type="ECO:0000256" key="1">
    <source>
        <dbReference type="SAM" id="MobiDB-lite"/>
    </source>
</evidence>
<dbReference type="HOGENOM" id="CLU_731574_0_0_1"/>
<dbReference type="AlphaFoldDB" id="A0A067M1Y6"/>
<sequence length="378" mass="42842">MLRDFLPRSLRNPTLHRPKPWHINARLKNVFCGDLPKDDASTKLWVSQMLGKDTGLIAVEMHQVPKAIRGALPNFQFRFSKWAVSFATISDIDEVVESSRLSFFLPNVDGRYIAQYAAAVVCEFFYSHCHIDNWCFVTSSSKITDILCERLSPSHALPATLFIAHTTDALSRQLHIFTTTRGAVPALREVAKRTSHYNLPGEAFKLASPKNFVLKNEYIEHMQRWGSDFTNTLRTDSIMAEAQAPTWPLLNLKLEPHHFATLVWFVTEHYPFICVDRFGGMQRPYPCKCGAADASASHILNECAWTRPFSHLLPHDDTPKSSNNPSRSSSPEYPIATGRQITIERCFRSYSAQASLARFLHKSGILIPGPQRDIRMPT</sequence>
<name>A0A067M1Y6_BOTB1</name>
<proteinExistence type="predicted"/>
<dbReference type="EMBL" id="KL198225">
    <property type="protein sequence ID" value="KDQ05611.1"/>
    <property type="molecule type" value="Genomic_DNA"/>
</dbReference>